<name>A0A835DRG7_TETSI</name>
<dbReference type="PANTHER" id="PTHR34061">
    <property type="entry name" value="PROTEIN, PUTATIVE-RELATED"/>
    <property type="match status" value="1"/>
</dbReference>
<protein>
    <submittedName>
        <fullName evidence="2">Uncharacterized protein</fullName>
    </submittedName>
</protein>
<organism evidence="2 3">
    <name type="scientific">Tetracentron sinense</name>
    <name type="common">Spur-leaf</name>
    <dbReference type="NCBI Taxonomy" id="13715"/>
    <lineage>
        <taxon>Eukaryota</taxon>
        <taxon>Viridiplantae</taxon>
        <taxon>Streptophyta</taxon>
        <taxon>Embryophyta</taxon>
        <taxon>Tracheophyta</taxon>
        <taxon>Spermatophyta</taxon>
        <taxon>Magnoliopsida</taxon>
        <taxon>Trochodendrales</taxon>
        <taxon>Trochodendraceae</taxon>
        <taxon>Tetracentron</taxon>
    </lineage>
</organism>
<keyword evidence="3" id="KW-1185">Reference proteome</keyword>
<comment type="caution">
    <text evidence="2">The sequence shown here is derived from an EMBL/GenBank/DDBJ whole genome shotgun (WGS) entry which is preliminary data.</text>
</comment>
<feature type="compositionally biased region" description="Basic residues" evidence="1">
    <location>
        <begin position="97"/>
        <end position="107"/>
    </location>
</feature>
<sequence>MATTNTSTNCTSFFNLRGCLVKPRVQKSIVHDSPTGAKSDGVAMWLINGVAAAFFASLDQCSCIRLATEDDGDDEANDLPLICNAGNFQRDGETGSRRRARKGKKRGGLLEDFMDTK</sequence>
<gene>
    <name evidence="2" type="ORF">HHK36_002779</name>
</gene>
<dbReference type="AlphaFoldDB" id="A0A835DRG7"/>
<reference evidence="2 3" key="1">
    <citation type="submission" date="2020-04" db="EMBL/GenBank/DDBJ databases">
        <title>Plant Genome Project.</title>
        <authorList>
            <person name="Zhang R.-G."/>
        </authorList>
    </citation>
    <scope>NUCLEOTIDE SEQUENCE [LARGE SCALE GENOMIC DNA]</scope>
    <source>
        <strain evidence="2">YNK0</strain>
        <tissue evidence="2">Leaf</tissue>
    </source>
</reference>
<dbReference type="OrthoDB" id="1841441at2759"/>
<evidence type="ECO:0000313" key="3">
    <source>
        <dbReference type="Proteomes" id="UP000655225"/>
    </source>
</evidence>
<evidence type="ECO:0000313" key="2">
    <source>
        <dbReference type="EMBL" id="KAF8410254.1"/>
    </source>
</evidence>
<dbReference type="EMBL" id="JABCRI010000002">
    <property type="protein sequence ID" value="KAF8410254.1"/>
    <property type="molecule type" value="Genomic_DNA"/>
</dbReference>
<accession>A0A835DRG7</accession>
<dbReference type="PANTHER" id="PTHR34061:SF2">
    <property type="entry name" value="PROTEIN, PUTATIVE-RELATED"/>
    <property type="match status" value="1"/>
</dbReference>
<proteinExistence type="predicted"/>
<feature type="region of interest" description="Disordered" evidence="1">
    <location>
        <begin position="90"/>
        <end position="117"/>
    </location>
</feature>
<evidence type="ECO:0000256" key="1">
    <source>
        <dbReference type="SAM" id="MobiDB-lite"/>
    </source>
</evidence>
<dbReference type="Proteomes" id="UP000655225">
    <property type="component" value="Unassembled WGS sequence"/>
</dbReference>
<dbReference type="OMA" id="LICNAGN"/>